<reference evidence="2 3" key="1">
    <citation type="submission" date="2018-10" db="EMBL/GenBank/DDBJ databases">
        <title>Sequencing the genomes of 1000 actinobacteria strains.</title>
        <authorList>
            <person name="Klenk H.-P."/>
        </authorList>
    </citation>
    <scope>NUCLEOTIDE SEQUENCE [LARGE SCALE GENOMIC DNA]</scope>
    <source>
        <strain evidence="2 3">DSM 43911</strain>
    </source>
</reference>
<evidence type="ECO:0000313" key="3">
    <source>
        <dbReference type="Proteomes" id="UP000272729"/>
    </source>
</evidence>
<proteinExistence type="predicted"/>
<feature type="compositionally biased region" description="Low complexity" evidence="1">
    <location>
        <begin position="102"/>
        <end position="115"/>
    </location>
</feature>
<sequence>MTVENPWATPAGVRAQQARTAQLAAGSGEVADFAREVVAGRASSRDLLCTSALSDRALQPVRDLVERWHRLSPAERARVEAEAATAVEDRIAALNTLPTEPPAAESPEPRWSGRSRPSRRPGDDPDPDEGRTFLSDAW</sequence>
<comment type="caution">
    <text evidence="2">The sequence shown here is derived from an EMBL/GenBank/DDBJ whole genome shotgun (WGS) entry which is preliminary data.</text>
</comment>
<dbReference type="Proteomes" id="UP000272729">
    <property type="component" value="Unassembled WGS sequence"/>
</dbReference>
<feature type="compositionally biased region" description="Basic and acidic residues" evidence="1">
    <location>
        <begin position="120"/>
        <end position="131"/>
    </location>
</feature>
<evidence type="ECO:0000313" key="2">
    <source>
        <dbReference type="EMBL" id="RKT70224.1"/>
    </source>
</evidence>
<organism evidence="2 3">
    <name type="scientific">Saccharothrix variisporea</name>
    <dbReference type="NCBI Taxonomy" id="543527"/>
    <lineage>
        <taxon>Bacteria</taxon>
        <taxon>Bacillati</taxon>
        <taxon>Actinomycetota</taxon>
        <taxon>Actinomycetes</taxon>
        <taxon>Pseudonocardiales</taxon>
        <taxon>Pseudonocardiaceae</taxon>
        <taxon>Saccharothrix</taxon>
    </lineage>
</organism>
<dbReference type="EMBL" id="RBXR01000001">
    <property type="protein sequence ID" value="RKT70224.1"/>
    <property type="molecule type" value="Genomic_DNA"/>
</dbReference>
<accession>A0A495XBJ3</accession>
<feature type="region of interest" description="Disordered" evidence="1">
    <location>
        <begin position="91"/>
        <end position="138"/>
    </location>
</feature>
<gene>
    <name evidence="2" type="ORF">DFJ66_3480</name>
</gene>
<protein>
    <submittedName>
        <fullName evidence="2">Uncharacterized protein</fullName>
    </submittedName>
</protein>
<evidence type="ECO:0000256" key="1">
    <source>
        <dbReference type="SAM" id="MobiDB-lite"/>
    </source>
</evidence>
<keyword evidence="3" id="KW-1185">Reference proteome</keyword>
<dbReference type="AlphaFoldDB" id="A0A495XBJ3"/>
<name>A0A495XBJ3_9PSEU</name>